<protein>
    <submittedName>
        <fullName evidence="1">Uncharacterized protein</fullName>
    </submittedName>
</protein>
<accession>C1DNJ8</accession>
<name>C1DNJ8_AZOVD</name>
<evidence type="ECO:0000313" key="1">
    <source>
        <dbReference type="EMBL" id="ACO77214.1"/>
    </source>
</evidence>
<dbReference type="EMBL" id="CP001157">
    <property type="protein sequence ID" value="ACO77214.1"/>
    <property type="molecule type" value="Genomic_DNA"/>
</dbReference>
<dbReference type="HOGENOM" id="CLU_3414504_0_0_6"/>
<dbReference type="EnsemblBacteria" id="ACO77214">
    <property type="protein sequence ID" value="ACO77214"/>
    <property type="gene ID" value="Avin_09820"/>
</dbReference>
<proteinExistence type="predicted"/>
<organism evidence="1 2">
    <name type="scientific">Azotobacter vinelandii (strain DJ / ATCC BAA-1303)</name>
    <dbReference type="NCBI Taxonomy" id="322710"/>
    <lineage>
        <taxon>Bacteria</taxon>
        <taxon>Pseudomonadati</taxon>
        <taxon>Pseudomonadota</taxon>
        <taxon>Gammaproteobacteria</taxon>
        <taxon>Pseudomonadales</taxon>
        <taxon>Pseudomonadaceae</taxon>
        <taxon>Azotobacter</taxon>
    </lineage>
</organism>
<dbReference type="KEGG" id="avn:Avin_09820"/>
<dbReference type="STRING" id="322710.Avin_09820"/>
<gene>
    <name evidence="1" type="ordered locus">Avin_09820</name>
</gene>
<dbReference type="AlphaFoldDB" id="C1DNJ8"/>
<sequence length="27" mass="2936">MQESRCGASEPSLARILNTFSLSMAHV</sequence>
<keyword evidence="2" id="KW-1185">Reference proteome</keyword>
<evidence type="ECO:0000313" key="2">
    <source>
        <dbReference type="Proteomes" id="UP000002424"/>
    </source>
</evidence>
<reference evidence="1 2" key="1">
    <citation type="journal article" date="2009" name="J. Bacteriol.">
        <title>Genome sequence of Azotobacter vinelandii, an obligate aerobe specialized to support diverse anaerobic metabolic processes.</title>
        <authorList>
            <person name="Setubal J.C."/>
            <person name="dos Santos P."/>
            <person name="Goldman B.S."/>
            <person name="Ertesvag H."/>
            <person name="Espin G."/>
            <person name="Rubio L.M."/>
            <person name="Valla S."/>
            <person name="Almeida N.F."/>
            <person name="Balasubramanian D."/>
            <person name="Cromes L."/>
            <person name="Curatti L."/>
            <person name="Du Z."/>
            <person name="Godsy E."/>
            <person name="Goodner B."/>
            <person name="Hellner-Burris K."/>
            <person name="Hernandez J.A."/>
            <person name="Houmiel K."/>
            <person name="Imperial J."/>
            <person name="Kennedy C."/>
            <person name="Larson T.J."/>
            <person name="Latreille P."/>
            <person name="Ligon L.S."/>
            <person name="Lu J."/>
            <person name="Maerk M."/>
            <person name="Miller N.M."/>
            <person name="Norton S."/>
            <person name="O'Carroll I.P."/>
            <person name="Paulsen I."/>
            <person name="Raulfs E.C."/>
            <person name="Roemer R."/>
            <person name="Rosser J."/>
            <person name="Segura D."/>
            <person name="Slater S."/>
            <person name="Stricklin S.L."/>
            <person name="Studholme D.J."/>
            <person name="Sun J."/>
            <person name="Viana C.J."/>
            <person name="Wallin E."/>
            <person name="Wang B."/>
            <person name="Wheeler C."/>
            <person name="Zhu H."/>
            <person name="Dean D.R."/>
            <person name="Dixon R."/>
            <person name="Wood D."/>
        </authorList>
    </citation>
    <scope>NUCLEOTIDE SEQUENCE [LARGE SCALE GENOMIC DNA]</scope>
    <source>
        <strain evidence="2">DJ / ATCC BAA-1303</strain>
    </source>
</reference>
<dbReference type="Proteomes" id="UP000002424">
    <property type="component" value="Chromosome"/>
</dbReference>